<accession>A0ABR3IYS4</accession>
<sequence length="522" mass="58437">MDPLSLGASILAFVDAAQKLKETFDKVGQNKLKSRQLVSDAIRGLIDLENLLHNSRNIVGAEADELRDSLDLLRGDLETVQRRCSKFFSTQERGSLSTIKLHVKGWLKRGDVEEEIAGLEKHIRSSYYRFLVLTSTSTQVTALRTEQRLVVHHQEHSEQLTRLETAFERMVINNGATNPLPLSNVSNTDHDAVEMQFLRLQLQKVINSARDQQSTWAGVIEAPRQTFSDGKPRAMSFRGSTYTTVFEDALSQACSAVQTFRDSSNGSSLQERANIMNRLAFTLHHLGLRLQAASLAGLSSDLFRILYQGHNSDQYLRLYASTTYLFGNIGMPYPGAIIFLEEAVNIWKYLYDTYSTPFDLMNLLAALRCYSQLLVLNQRPEEALEYSQQTLVLHREFCSSSDGQPGREGTTVTWLASGEASVVFSSDREFVQPSELALDEAMTLWSLASGFAGVGRYAEARVAGLDALSCLQALVLTDEWYSPQRKQLLPWRTDVASWVSIARSPTTTTATIVEENDETSSY</sequence>
<dbReference type="CDD" id="cd21037">
    <property type="entry name" value="MLKL_NTD"/>
    <property type="match status" value="1"/>
</dbReference>
<evidence type="ECO:0000313" key="2">
    <source>
        <dbReference type="Proteomes" id="UP001556367"/>
    </source>
</evidence>
<reference evidence="2" key="1">
    <citation type="submission" date="2024-06" db="EMBL/GenBank/DDBJ databases">
        <title>Multi-omics analyses provide insights into the biosynthesis of the anticancer antibiotic pleurotin in Hohenbuehelia grisea.</title>
        <authorList>
            <person name="Weaver J.A."/>
            <person name="Alberti F."/>
        </authorList>
    </citation>
    <scope>NUCLEOTIDE SEQUENCE [LARGE SCALE GENOMIC DNA]</scope>
    <source>
        <strain evidence="2">T-177</strain>
    </source>
</reference>
<dbReference type="Proteomes" id="UP001556367">
    <property type="component" value="Unassembled WGS sequence"/>
</dbReference>
<evidence type="ECO:0008006" key="3">
    <source>
        <dbReference type="Google" id="ProtNLM"/>
    </source>
</evidence>
<dbReference type="EMBL" id="JASNQZ010000014">
    <property type="protein sequence ID" value="KAL0948492.1"/>
    <property type="molecule type" value="Genomic_DNA"/>
</dbReference>
<comment type="caution">
    <text evidence="1">The sequence shown here is derived from an EMBL/GenBank/DDBJ whole genome shotgun (WGS) entry which is preliminary data.</text>
</comment>
<protein>
    <recommendedName>
        <fullName evidence="3">Fungal N-terminal domain-containing protein</fullName>
    </recommendedName>
</protein>
<proteinExistence type="predicted"/>
<organism evidence="1 2">
    <name type="scientific">Hohenbuehelia grisea</name>
    <dbReference type="NCBI Taxonomy" id="104357"/>
    <lineage>
        <taxon>Eukaryota</taxon>
        <taxon>Fungi</taxon>
        <taxon>Dikarya</taxon>
        <taxon>Basidiomycota</taxon>
        <taxon>Agaricomycotina</taxon>
        <taxon>Agaricomycetes</taxon>
        <taxon>Agaricomycetidae</taxon>
        <taxon>Agaricales</taxon>
        <taxon>Pleurotineae</taxon>
        <taxon>Pleurotaceae</taxon>
        <taxon>Hohenbuehelia</taxon>
    </lineage>
</organism>
<evidence type="ECO:0000313" key="1">
    <source>
        <dbReference type="EMBL" id="KAL0948492.1"/>
    </source>
</evidence>
<keyword evidence="2" id="KW-1185">Reference proteome</keyword>
<dbReference type="InterPro" id="IPR059179">
    <property type="entry name" value="MLKL-like_MCAfunc"/>
</dbReference>
<name>A0ABR3IYS4_9AGAR</name>
<gene>
    <name evidence="1" type="ORF">HGRIS_011058</name>
</gene>